<protein>
    <submittedName>
        <fullName evidence="2">Uncharacterized protein</fullName>
    </submittedName>
</protein>
<evidence type="ECO:0000256" key="1">
    <source>
        <dbReference type="SAM" id="MobiDB-lite"/>
    </source>
</evidence>
<accession>A0A840WNY9</accession>
<feature type="region of interest" description="Disordered" evidence="1">
    <location>
        <begin position="191"/>
        <end position="214"/>
    </location>
</feature>
<sequence length="240" mass="25796">MVCYWSRTSLESIPLIPEIGVPLPLCVQLQPEWASPSADSVGAEANAINVQLITQVVLIRRQWDWSTGGQSNISKVRLRIVRVRPLTAAWGRCGPGRCSVGRLRYSPRDPVGDRRPWRSIYRPGQEKGHRGFRESTVVGLGQSGQRCFGDGVGAQGLEHGSVLDVVFGGQSRMSVGACGFLRAAAGVLPTGDGSTPTPSAHPPARASRSGTPGPGAHRWLALRLILAREASTSTLFRGWL</sequence>
<dbReference type="AlphaFoldDB" id="A0A840WNY9"/>
<dbReference type="Proteomes" id="UP000579647">
    <property type="component" value="Unassembled WGS sequence"/>
</dbReference>
<gene>
    <name evidence="2" type="ORF">HNR07_005858</name>
</gene>
<keyword evidence="3" id="KW-1185">Reference proteome</keyword>
<comment type="caution">
    <text evidence="2">The sequence shown here is derived from an EMBL/GenBank/DDBJ whole genome shotgun (WGS) entry which is preliminary data.</text>
</comment>
<organism evidence="2 3">
    <name type="scientific">Nocardiopsis metallicus</name>
    <dbReference type="NCBI Taxonomy" id="179819"/>
    <lineage>
        <taxon>Bacteria</taxon>
        <taxon>Bacillati</taxon>
        <taxon>Actinomycetota</taxon>
        <taxon>Actinomycetes</taxon>
        <taxon>Streptosporangiales</taxon>
        <taxon>Nocardiopsidaceae</taxon>
        <taxon>Nocardiopsis</taxon>
    </lineage>
</organism>
<name>A0A840WNY9_9ACTN</name>
<proteinExistence type="predicted"/>
<evidence type="ECO:0000313" key="3">
    <source>
        <dbReference type="Proteomes" id="UP000579647"/>
    </source>
</evidence>
<evidence type="ECO:0000313" key="2">
    <source>
        <dbReference type="EMBL" id="MBB5494721.1"/>
    </source>
</evidence>
<dbReference type="EMBL" id="JACHDO010000001">
    <property type="protein sequence ID" value="MBB5494721.1"/>
    <property type="molecule type" value="Genomic_DNA"/>
</dbReference>
<reference evidence="2 3" key="1">
    <citation type="submission" date="2020-08" db="EMBL/GenBank/DDBJ databases">
        <title>Sequencing the genomes of 1000 actinobacteria strains.</title>
        <authorList>
            <person name="Klenk H.-P."/>
        </authorList>
    </citation>
    <scope>NUCLEOTIDE SEQUENCE [LARGE SCALE GENOMIC DNA]</scope>
    <source>
        <strain evidence="2 3">DSM 44598</strain>
    </source>
</reference>